<evidence type="ECO:0000313" key="2">
    <source>
        <dbReference type="EMBL" id="MFD3263929.1"/>
    </source>
</evidence>
<dbReference type="RefSeq" id="WP_377369213.1">
    <property type="nucleotide sequence ID" value="NZ_JAOTJD010000012.1"/>
</dbReference>
<accession>A0ABW6CMB7</accession>
<proteinExistence type="predicted"/>
<feature type="domain" description="ADYC" evidence="1">
    <location>
        <begin position="13"/>
        <end position="189"/>
    </location>
</feature>
<dbReference type="Proteomes" id="UP001598130">
    <property type="component" value="Unassembled WGS sequence"/>
</dbReference>
<reference evidence="2 3" key="1">
    <citation type="submission" date="2022-09" db="EMBL/GenBank/DDBJ databases">
        <title>New species of Phenylobacterium.</title>
        <authorList>
            <person name="Mieszkin S."/>
        </authorList>
    </citation>
    <scope>NUCLEOTIDE SEQUENCE [LARGE SCALE GENOMIC DNA]</scope>
    <source>
        <strain evidence="2 3">HK31-G</strain>
    </source>
</reference>
<name>A0ABW6CMB7_9CAUL</name>
<keyword evidence="3" id="KW-1185">Reference proteome</keyword>
<sequence length="228" mass="24620">MVTTAAARLASPDLVGAVFEIDDGKGGLTQVRIDAVTPAKENAAILLHTLSSRDPKSGEWLSMCDPDAFGRRAGFPLRGRWDGYRFVEDPNTWFLACTAGSQGKCVLWGYDPWGQTPDGRPLADYYRTCQQTVRADYLGDGAPHTKNGTEIDVADIAGVQRHDTVGDPDYIFEAGWGPTGAVCVAATRWSDLLTEEALLKASPNLGGTCDEAAARARGALIFTRVKRR</sequence>
<dbReference type="InterPro" id="IPR045426">
    <property type="entry name" value="ADYC"/>
</dbReference>
<dbReference type="EMBL" id="JAOTJD010000012">
    <property type="protein sequence ID" value="MFD3263929.1"/>
    <property type="molecule type" value="Genomic_DNA"/>
</dbReference>
<protein>
    <submittedName>
        <fullName evidence="2">ADYC domain-containing protein</fullName>
    </submittedName>
</protein>
<evidence type="ECO:0000313" key="3">
    <source>
        <dbReference type="Proteomes" id="UP001598130"/>
    </source>
</evidence>
<evidence type="ECO:0000259" key="1">
    <source>
        <dbReference type="Pfam" id="PF20032"/>
    </source>
</evidence>
<organism evidence="2 3">
    <name type="scientific">Phenylobacterium ferrooxidans</name>
    <dbReference type="NCBI Taxonomy" id="2982689"/>
    <lineage>
        <taxon>Bacteria</taxon>
        <taxon>Pseudomonadati</taxon>
        <taxon>Pseudomonadota</taxon>
        <taxon>Alphaproteobacteria</taxon>
        <taxon>Caulobacterales</taxon>
        <taxon>Caulobacteraceae</taxon>
        <taxon>Phenylobacterium</taxon>
    </lineage>
</organism>
<dbReference type="Pfam" id="PF20032">
    <property type="entry name" value="ADYC"/>
    <property type="match status" value="1"/>
</dbReference>
<gene>
    <name evidence="2" type="ORF">OCL97_08145</name>
</gene>
<comment type="caution">
    <text evidence="2">The sequence shown here is derived from an EMBL/GenBank/DDBJ whole genome shotgun (WGS) entry which is preliminary data.</text>
</comment>